<keyword evidence="7" id="KW-0012">Acyltransferase</keyword>
<dbReference type="AlphaFoldDB" id="A0A3B0ZG44"/>
<dbReference type="PANTHER" id="PTHR11739:SF25">
    <property type="entry name" value="CITRATE SYNTHASE-RELATED PROTEIN DDB_G0287281"/>
    <property type="match status" value="1"/>
</dbReference>
<dbReference type="InterPro" id="IPR011278">
    <property type="entry name" value="2-MeCitrate/Citrate_synth_II"/>
</dbReference>
<gene>
    <name evidence="7" type="ORF">MNBD_GAMMA16-1751</name>
</gene>
<evidence type="ECO:0000256" key="4">
    <source>
        <dbReference type="ARBA" id="ARBA00022532"/>
    </source>
</evidence>
<evidence type="ECO:0000256" key="2">
    <source>
        <dbReference type="ARBA" id="ARBA00010566"/>
    </source>
</evidence>
<dbReference type="GO" id="GO:0005759">
    <property type="term" value="C:mitochondrial matrix"/>
    <property type="evidence" value="ECO:0007669"/>
    <property type="project" value="TreeGrafter"/>
</dbReference>
<dbReference type="InterPro" id="IPR002020">
    <property type="entry name" value="Citrate_synthase"/>
</dbReference>
<dbReference type="GO" id="GO:0005975">
    <property type="term" value="P:carbohydrate metabolic process"/>
    <property type="evidence" value="ECO:0007669"/>
    <property type="project" value="TreeGrafter"/>
</dbReference>
<organism evidence="7">
    <name type="scientific">hydrothermal vent metagenome</name>
    <dbReference type="NCBI Taxonomy" id="652676"/>
    <lineage>
        <taxon>unclassified sequences</taxon>
        <taxon>metagenomes</taxon>
        <taxon>ecological metagenomes</taxon>
    </lineage>
</organism>
<dbReference type="Gene3D" id="1.10.580.10">
    <property type="entry name" value="Citrate Synthase, domain 1"/>
    <property type="match status" value="1"/>
</dbReference>
<sequence>MKKRTQGGLASVIAGESSICTVGVAGKGLNYRGYSILDLARFSNYEEVAYLILYGELPNQVQLKSYQETLVKKRTLPATLKEILVRLPKSTSPMDVLRTGISALGCIEPETEYSNHYELADRLIAVMPNILMFWYLQSHYGREPDTNRFDYNTMASFILGALKGEEATEEEIKALDVSLILYAEHEFNASTFAARVTASTLSDFYSTITTAIGTLRGSLHGGANEAAMLLVRRMDEVTDVEQEIKNALSRKEKIMGFGHRVYSERDPRNEVIKSCSSRLSKGHPNERFYALSEQIEATMWQEKKLFPNLDFYSATAYYYMGIDIALYTPLFVCSRMVGWAAHVIEQRENNALIRPAAQYIGYAERDYISLEKRN</sequence>
<reference evidence="7" key="1">
    <citation type="submission" date="2018-06" db="EMBL/GenBank/DDBJ databases">
        <authorList>
            <person name="Zhirakovskaya E."/>
        </authorList>
    </citation>
    <scope>NUCLEOTIDE SEQUENCE</scope>
</reference>
<evidence type="ECO:0000256" key="1">
    <source>
        <dbReference type="ARBA" id="ARBA00004751"/>
    </source>
</evidence>
<evidence type="ECO:0000256" key="6">
    <source>
        <dbReference type="ARBA" id="ARBA00049288"/>
    </source>
</evidence>
<dbReference type="InterPro" id="IPR024176">
    <property type="entry name" value="Citrate_synthase_bac-typ"/>
</dbReference>
<dbReference type="InterPro" id="IPR016143">
    <property type="entry name" value="Citrate_synth-like_sm_a-sub"/>
</dbReference>
<dbReference type="SUPFAM" id="SSF48256">
    <property type="entry name" value="Citrate synthase"/>
    <property type="match status" value="1"/>
</dbReference>
<proteinExistence type="inferred from homology"/>
<evidence type="ECO:0000256" key="3">
    <source>
        <dbReference type="ARBA" id="ARBA00012972"/>
    </source>
</evidence>
<dbReference type="GO" id="GO:0006099">
    <property type="term" value="P:tricarboxylic acid cycle"/>
    <property type="evidence" value="ECO:0007669"/>
    <property type="project" value="UniProtKB-UniPathway"/>
</dbReference>
<protein>
    <recommendedName>
        <fullName evidence="3">citrate synthase (unknown stereospecificity)</fullName>
        <ecNumber evidence="3">2.3.3.16</ecNumber>
    </recommendedName>
</protein>
<comment type="catalytic activity">
    <reaction evidence="6">
        <text>oxaloacetate + acetyl-CoA + H2O = citrate + CoA + H(+)</text>
        <dbReference type="Rhea" id="RHEA:16845"/>
        <dbReference type="ChEBI" id="CHEBI:15377"/>
        <dbReference type="ChEBI" id="CHEBI:15378"/>
        <dbReference type="ChEBI" id="CHEBI:16452"/>
        <dbReference type="ChEBI" id="CHEBI:16947"/>
        <dbReference type="ChEBI" id="CHEBI:57287"/>
        <dbReference type="ChEBI" id="CHEBI:57288"/>
        <dbReference type="EC" id="2.3.3.16"/>
    </reaction>
</comment>
<evidence type="ECO:0000313" key="7">
    <source>
        <dbReference type="EMBL" id="VAW86367.1"/>
    </source>
</evidence>
<dbReference type="Pfam" id="PF00285">
    <property type="entry name" value="Citrate_synt"/>
    <property type="match status" value="1"/>
</dbReference>
<dbReference type="EC" id="2.3.3.16" evidence="3"/>
<keyword evidence="5 7" id="KW-0808">Transferase</keyword>
<dbReference type="GO" id="GO:0050440">
    <property type="term" value="F:2-methylcitrate synthase activity"/>
    <property type="evidence" value="ECO:0007669"/>
    <property type="project" value="TreeGrafter"/>
</dbReference>
<dbReference type="FunFam" id="1.10.230.10:FF:000003">
    <property type="entry name" value="Citrate synthase"/>
    <property type="match status" value="1"/>
</dbReference>
<dbReference type="EMBL" id="UOFO01000093">
    <property type="protein sequence ID" value="VAW86367.1"/>
    <property type="molecule type" value="Genomic_DNA"/>
</dbReference>
<dbReference type="PANTHER" id="PTHR11739">
    <property type="entry name" value="CITRATE SYNTHASE"/>
    <property type="match status" value="1"/>
</dbReference>
<dbReference type="InterPro" id="IPR016142">
    <property type="entry name" value="Citrate_synth-like_lrg_a-sub"/>
</dbReference>
<dbReference type="InterPro" id="IPR036969">
    <property type="entry name" value="Citrate_synthase_sf"/>
</dbReference>
<dbReference type="NCBIfam" id="TIGR01800">
    <property type="entry name" value="cit_synth_II"/>
    <property type="match status" value="1"/>
</dbReference>
<dbReference type="GO" id="GO:0019679">
    <property type="term" value="P:propionate metabolic process, methylcitrate cycle"/>
    <property type="evidence" value="ECO:0007669"/>
    <property type="project" value="TreeGrafter"/>
</dbReference>
<comment type="similarity">
    <text evidence="2">Belongs to the citrate synthase family.</text>
</comment>
<dbReference type="UniPathway" id="UPA00223"/>
<name>A0A3B0ZG44_9ZZZZ</name>
<dbReference type="PIRSF" id="PIRSF001369">
    <property type="entry name" value="Citrate_synth"/>
    <property type="match status" value="1"/>
</dbReference>
<dbReference type="PRINTS" id="PR00143">
    <property type="entry name" value="CITRTSNTHASE"/>
</dbReference>
<accession>A0A3B0ZG44</accession>
<dbReference type="GO" id="GO:0036440">
    <property type="term" value="F:citrate synthase activity"/>
    <property type="evidence" value="ECO:0007669"/>
    <property type="project" value="UniProtKB-EC"/>
</dbReference>
<comment type="pathway">
    <text evidence="1">Carbohydrate metabolism; tricarboxylic acid cycle; isocitrate from oxaloacetate: step 1/2.</text>
</comment>
<evidence type="ECO:0000256" key="5">
    <source>
        <dbReference type="ARBA" id="ARBA00022679"/>
    </source>
</evidence>
<keyword evidence="4" id="KW-0816">Tricarboxylic acid cycle</keyword>
<dbReference type="Gene3D" id="1.10.230.10">
    <property type="entry name" value="Cytochrome P450-Terp, domain 2"/>
    <property type="match status" value="1"/>
</dbReference>